<dbReference type="HAMAP" id="MF_00021">
    <property type="entry name" value="ThiI"/>
    <property type="match status" value="1"/>
</dbReference>
<dbReference type="Gene3D" id="3.30.2130.30">
    <property type="match status" value="1"/>
</dbReference>
<reference evidence="11 12" key="1">
    <citation type="submission" date="2021-08" db="EMBL/GenBank/DDBJ databases">
        <title>FDA dAtabase for Regulatory Grade micrObial Sequences (FDA-ARGOS): Supporting development and validation of Infectious Disease Dx tests.</title>
        <authorList>
            <person name="Sproer C."/>
            <person name="Gronow S."/>
            <person name="Severitt S."/>
            <person name="Schroder I."/>
            <person name="Tallon L."/>
            <person name="Sadzewicz L."/>
            <person name="Zhao X."/>
            <person name="Boylan J."/>
            <person name="Ott S."/>
            <person name="Bowen H."/>
            <person name="Vavikolanu K."/>
            <person name="Hazen T."/>
            <person name="Aluvathingal J."/>
            <person name="Nadendla S."/>
            <person name="Lowell S."/>
            <person name="Myers T."/>
            <person name="Yan Y."/>
            <person name="Sichtig H."/>
        </authorList>
    </citation>
    <scope>NUCLEOTIDE SEQUENCE [LARGE SCALE GENOMIC DNA]</scope>
    <source>
        <strain evidence="11 12">FDAARGOS_1460</strain>
    </source>
</reference>
<dbReference type="CDD" id="cd01712">
    <property type="entry name" value="PPase_ThiI"/>
    <property type="match status" value="1"/>
</dbReference>
<feature type="binding site" evidence="9">
    <location>
        <position position="295"/>
    </location>
    <ligand>
        <name>ATP</name>
        <dbReference type="ChEBI" id="CHEBI:30616"/>
    </ligand>
</feature>
<dbReference type="PROSITE" id="PS51165">
    <property type="entry name" value="THUMP"/>
    <property type="match status" value="1"/>
</dbReference>
<dbReference type="RefSeq" id="WP_223420340.1">
    <property type="nucleotide sequence ID" value="NZ_JAIPME010000002.1"/>
</dbReference>
<comment type="similarity">
    <text evidence="9">Belongs to the ThiI family.</text>
</comment>
<feature type="binding site" evidence="9">
    <location>
        <position position="264"/>
    </location>
    <ligand>
        <name>ATP</name>
        <dbReference type="ChEBI" id="CHEBI:30616"/>
    </ligand>
</feature>
<dbReference type="PANTHER" id="PTHR43209">
    <property type="entry name" value="TRNA SULFURTRANSFERASE"/>
    <property type="match status" value="1"/>
</dbReference>
<sequence length="387" mass="44220">MEWMLAVSFGEIFLKGKNRHIFYKTAIDNIKRNIRDIPYKDMYSESSKLYIRADEKDFEKIKDNILKVFGISYVAYAIKTEKNIESIYDACKVDLEKYFSDRPYTFKVETKRTDKAFEYKSPELSAKIGGFILRDFPNLRVDVHNPDFKVFIDVKDNVYVYSKRFEGLGGLPIGSSGRGLLLLSGGIDSPVAGFMVAKRGMKIDCIHFHSYPFTSKRALQKAIDLAEIMSAYTGKMRIYSVNLANIYKAINQNCDRRETTILSRRFMMRIANKISEVNDYQALITGESLGQVASQTIESVAVINDSSERPILRPLIAMDKKDIIDISMKIGSYDKSIEPYDDCCSIFAPDKPVTKPKLSYIKLSEENLDIEDLENEAINNMEIIEIA</sequence>
<keyword evidence="12" id="KW-1185">Reference proteome</keyword>
<dbReference type="InterPro" id="IPR049961">
    <property type="entry name" value="ThiI_N"/>
</dbReference>
<keyword evidence="8 9" id="KW-0784">Thiamine biosynthesis</keyword>
<feature type="binding site" evidence="9">
    <location>
        <begin position="207"/>
        <end position="208"/>
    </location>
    <ligand>
        <name>ATP</name>
        <dbReference type="ChEBI" id="CHEBI:30616"/>
    </ligand>
</feature>
<evidence type="ECO:0000256" key="2">
    <source>
        <dbReference type="ARBA" id="ARBA00022490"/>
    </source>
</evidence>
<dbReference type="CDD" id="cd11716">
    <property type="entry name" value="THUMP_ThiI"/>
    <property type="match status" value="1"/>
</dbReference>
<protein>
    <recommendedName>
        <fullName evidence="9">Probable tRNA sulfurtransferase</fullName>
        <ecNumber evidence="9">2.8.1.4</ecNumber>
    </recommendedName>
    <alternativeName>
        <fullName evidence="9">Sulfur carrier protein ThiS sulfurtransferase</fullName>
    </alternativeName>
    <alternativeName>
        <fullName evidence="9">Thiamine biosynthesis protein ThiI</fullName>
    </alternativeName>
    <alternativeName>
        <fullName evidence="9">tRNA 4-thiouridine synthase</fullName>
    </alternativeName>
</protein>
<feature type="domain" description="THUMP" evidence="10">
    <location>
        <begin position="59"/>
        <end position="165"/>
    </location>
</feature>
<comment type="caution">
    <text evidence="11">The sequence shown here is derived from an EMBL/GenBank/DDBJ whole genome shotgun (WGS) entry which is preliminary data.</text>
</comment>
<dbReference type="EMBL" id="JAIPME010000002">
    <property type="protein sequence ID" value="MBZ2387396.1"/>
    <property type="molecule type" value="Genomic_DNA"/>
</dbReference>
<dbReference type="InterPro" id="IPR049962">
    <property type="entry name" value="THUMP_ThiI"/>
</dbReference>
<accession>A0ABS7T0U7</accession>
<dbReference type="SUPFAM" id="SSF143437">
    <property type="entry name" value="THUMP domain-like"/>
    <property type="match status" value="1"/>
</dbReference>
<evidence type="ECO:0000256" key="1">
    <source>
        <dbReference type="ARBA" id="ARBA00004496"/>
    </source>
</evidence>
<dbReference type="InterPro" id="IPR050102">
    <property type="entry name" value="tRNA_sulfurtransferase_ThiI"/>
</dbReference>
<evidence type="ECO:0000256" key="5">
    <source>
        <dbReference type="ARBA" id="ARBA00022741"/>
    </source>
</evidence>
<comment type="catalytic activity">
    <reaction evidence="9">
        <text>[ThiI sulfur-carrier protein]-S-sulfanyl-L-cysteine + a uridine in tRNA + 2 reduced [2Fe-2S]-[ferredoxin] + ATP + H(+) = [ThiI sulfur-carrier protein]-L-cysteine + a 4-thiouridine in tRNA + 2 oxidized [2Fe-2S]-[ferredoxin] + AMP + diphosphate</text>
        <dbReference type="Rhea" id="RHEA:24176"/>
        <dbReference type="Rhea" id="RHEA-COMP:10000"/>
        <dbReference type="Rhea" id="RHEA-COMP:10001"/>
        <dbReference type="Rhea" id="RHEA-COMP:13337"/>
        <dbReference type="Rhea" id="RHEA-COMP:13338"/>
        <dbReference type="Rhea" id="RHEA-COMP:13339"/>
        <dbReference type="Rhea" id="RHEA-COMP:13340"/>
        <dbReference type="ChEBI" id="CHEBI:15378"/>
        <dbReference type="ChEBI" id="CHEBI:29950"/>
        <dbReference type="ChEBI" id="CHEBI:30616"/>
        <dbReference type="ChEBI" id="CHEBI:33019"/>
        <dbReference type="ChEBI" id="CHEBI:33737"/>
        <dbReference type="ChEBI" id="CHEBI:33738"/>
        <dbReference type="ChEBI" id="CHEBI:61963"/>
        <dbReference type="ChEBI" id="CHEBI:65315"/>
        <dbReference type="ChEBI" id="CHEBI:136798"/>
        <dbReference type="ChEBI" id="CHEBI:456215"/>
        <dbReference type="EC" id="2.8.1.4"/>
    </reaction>
</comment>
<dbReference type="InterPro" id="IPR003720">
    <property type="entry name" value="tRNA_STrfase"/>
</dbReference>
<evidence type="ECO:0000313" key="12">
    <source>
        <dbReference type="Proteomes" id="UP000734271"/>
    </source>
</evidence>
<proteinExistence type="inferred from homology"/>
<dbReference type="SMART" id="SM00981">
    <property type="entry name" value="THUMP"/>
    <property type="match status" value="1"/>
</dbReference>
<comment type="pathway">
    <text evidence="9">Cofactor biosynthesis; thiamine diphosphate biosynthesis.</text>
</comment>
<dbReference type="NCBIfam" id="TIGR00342">
    <property type="entry name" value="tRNA uracil 4-sulfurtransferase ThiI"/>
    <property type="match status" value="1"/>
</dbReference>
<keyword evidence="4 9" id="KW-0808">Transferase</keyword>
<keyword evidence="6 9" id="KW-0067">ATP-binding</keyword>
<gene>
    <name evidence="9 11" type="primary">thiI</name>
    <name evidence="11" type="ORF">K8P03_08885</name>
</gene>
<dbReference type="Gene3D" id="3.40.50.620">
    <property type="entry name" value="HUPs"/>
    <property type="match status" value="1"/>
</dbReference>
<dbReference type="Proteomes" id="UP000734271">
    <property type="component" value="Unassembled WGS sequence"/>
</dbReference>
<dbReference type="GO" id="GO:0140741">
    <property type="term" value="F:tRNA-uracil-4 sulfurtransferase activity"/>
    <property type="evidence" value="ECO:0007669"/>
    <property type="project" value="UniProtKB-EC"/>
</dbReference>
<feature type="binding site" evidence="9">
    <location>
        <position position="286"/>
    </location>
    <ligand>
        <name>ATP</name>
        <dbReference type="ChEBI" id="CHEBI:30616"/>
    </ligand>
</feature>
<dbReference type="SUPFAM" id="SSF52402">
    <property type="entry name" value="Adenine nucleotide alpha hydrolases-like"/>
    <property type="match status" value="1"/>
</dbReference>
<evidence type="ECO:0000259" key="10">
    <source>
        <dbReference type="PROSITE" id="PS51165"/>
    </source>
</evidence>
<comment type="function">
    <text evidence="9">Catalyzes the ATP-dependent transfer of a sulfur to tRNA to produce 4-thiouridine in position 8 of tRNAs, which functions as a near-UV photosensor. Also catalyzes the transfer of sulfur to the sulfur carrier protein ThiS, forming ThiS-thiocarboxylate. This is a step in the synthesis of thiazole, in the thiamine biosynthesis pathway. The sulfur is donated as persulfide by IscS.</text>
</comment>
<dbReference type="Pfam" id="PF02926">
    <property type="entry name" value="THUMP"/>
    <property type="match status" value="1"/>
</dbReference>
<keyword evidence="7 9" id="KW-0694">RNA-binding</keyword>
<name>A0ABS7T0U7_9FIRM</name>
<keyword evidence="3 9" id="KW-0820">tRNA-binding</keyword>
<dbReference type="InterPro" id="IPR020536">
    <property type="entry name" value="ThiI_AANH"/>
</dbReference>
<dbReference type="PANTHER" id="PTHR43209:SF1">
    <property type="entry name" value="TRNA SULFURTRANSFERASE"/>
    <property type="match status" value="1"/>
</dbReference>
<dbReference type="Pfam" id="PF22025">
    <property type="entry name" value="ThiI_fer"/>
    <property type="match status" value="1"/>
</dbReference>
<evidence type="ECO:0000256" key="9">
    <source>
        <dbReference type="HAMAP-Rule" id="MF_00021"/>
    </source>
</evidence>
<keyword evidence="5 9" id="KW-0547">Nucleotide-binding</keyword>
<comment type="catalytic activity">
    <reaction evidence="9">
        <text>[ThiS sulfur-carrier protein]-C-terminal Gly-Gly-AMP + S-sulfanyl-L-cysteinyl-[cysteine desulfurase] + AH2 = [ThiS sulfur-carrier protein]-C-terminal-Gly-aminoethanethioate + L-cysteinyl-[cysteine desulfurase] + A + AMP + 2 H(+)</text>
        <dbReference type="Rhea" id="RHEA:43340"/>
        <dbReference type="Rhea" id="RHEA-COMP:12157"/>
        <dbReference type="Rhea" id="RHEA-COMP:12158"/>
        <dbReference type="Rhea" id="RHEA-COMP:12910"/>
        <dbReference type="Rhea" id="RHEA-COMP:19908"/>
        <dbReference type="ChEBI" id="CHEBI:13193"/>
        <dbReference type="ChEBI" id="CHEBI:15378"/>
        <dbReference type="ChEBI" id="CHEBI:17499"/>
        <dbReference type="ChEBI" id="CHEBI:29950"/>
        <dbReference type="ChEBI" id="CHEBI:61963"/>
        <dbReference type="ChEBI" id="CHEBI:90618"/>
        <dbReference type="ChEBI" id="CHEBI:232372"/>
        <dbReference type="ChEBI" id="CHEBI:456215"/>
    </reaction>
</comment>
<dbReference type="InterPro" id="IPR014729">
    <property type="entry name" value="Rossmann-like_a/b/a_fold"/>
</dbReference>
<dbReference type="EC" id="2.8.1.4" evidence="9"/>
<comment type="subcellular location">
    <subcellularLocation>
        <location evidence="1 9">Cytoplasm</location>
    </subcellularLocation>
</comment>
<keyword evidence="2 9" id="KW-0963">Cytoplasm</keyword>
<feature type="binding site" evidence="9">
    <location>
        <begin position="182"/>
        <end position="183"/>
    </location>
    <ligand>
        <name>ATP</name>
        <dbReference type="ChEBI" id="CHEBI:30616"/>
    </ligand>
</feature>
<evidence type="ECO:0000256" key="6">
    <source>
        <dbReference type="ARBA" id="ARBA00022840"/>
    </source>
</evidence>
<organism evidence="11 12">
    <name type="scientific">Anaerococcus murdochii</name>
    <dbReference type="NCBI Taxonomy" id="411577"/>
    <lineage>
        <taxon>Bacteria</taxon>
        <taxon>Bacillati</taxon>
        <taxon>Bacillota</taxon>
        <taxon>Tissierellia</taxon>
        <taxon>Tissierellales</taxon>
        <taxon>Peptoniphilaceae</taxon>
        <taxon>Anaerococcus</taxon>
    </lineage>
</organism>
<dbReference type="InterPro" id="IPR004114">
    <property type="entry name" value="THUMP_dom"/>
</dbReference>
<dbReference type="Pfam" id="PF02568">
    <property type="entry name" value="ThiI"/>
    <property type="match status" value="1"/>
</dbReference>
<evidence type="ECO:0000256" key="7">
    <source>
        <dbReference type="ARBA" id="ARBA00022884"/>
    </source>
</evidence>
<evidence type="ECO:0000256" key="8">
    <source>
        <dbReference type="ARBA" id="ARBA00022977"/>
    </source>
</evidence>
<evidence type="ECO:0000256" key="3">
    <source>
        <dbReference type="ARBA" id="ARBA00022555"/>
    </source>
</evidence>
<evidence type="ECO:0000256" key="4">
    <source>
        <dbReference type="ARBA" id="ARBA00022679"/>
    </source>
</evidence>
<evidence type="ECO:0000313" key="11">
    <source>
        <dbReference type="EMBL" id="MBZ2387396.1"/>
    </source>
</evidence>
<dbReference type="InterPro" id="IPR054173">
    <property type="entry name" value="ThiI_fer"/>
</dbReference>